<dbReference type="InterPro" id="IPR029058">
    <property type="entry name" value="AB_hydrolase_fold"/>
</dbReference>
<dbReference type="OrthoDB" id="190846at2759"/>
<sequence length="490" mass="52234">MLLQTSLTTPPKAMSIAVAVVVRPKPLPAVASVSGWGWVSLAWLPPLLLLLSVGATGAAVAEGGAPVAPVVLIPGVAGSVLYYSDVISRLPLGVAWLRFFDDDYVVRKYMLVRYNETTMLTETLNPSVFLDVATGDHGLDGISLLDPDDWLGVTSYFGAMIQALQGRGHVPGRTLFGMPYNWCDHNIFHADALARLVERAFNASGGQKVHLVAHSMGNLPTKLYLALRPQHASRYVASWTALAAPFLGAGAVGLETVLQGRPQLPVFFLSKELDHALQVVAPASYELLPADDQRWGDAKAPSVAYQNATSGVWINVTMSAGFPALAAASLAHNSIVDPNTGRPVPLPFGWTQLSVAEDTVRRLVQAPLAHAFAFPYHGVVGTGTPTPLHMVFADPVADLAQLSKEASRYSFLPTDGDGVVPLHSSQADGFSTGGGGTRTVYEVPTVGHFELATDQRVVDLVTCLLDHHDHDHDPAHEGSPCVFAAKLNLM</sequence>
<dbReference type="PANTHER" id="PTHR11440">
    <property type="entry name" value="LECITHIN-CHOLESTEROL ACYLTRANSFERASE-RELATED"/>
    <property type="match status" value="1"/>
</dbReference>
<name>L8HC88_ACACF</name>
<dbReference type="EMBL" id="KB007869">
    <property type="protein sequence ID" value="ELR22852.1"/>
    <property type="molecule type" value="Genomic_DNA"/>
</dbReference>
<protein>
    <submittedName>
        <fullName evidence="1">Phospholipase A1, putative</fullName>
    </submittedName>
</protein>
<dbReference type="Proteomes" id="UP000011083">
    <property type="component" value="Unassembled WGS sequence"/>
</dbReference>
<dbReference type="VEuPathDB" id="AmoebaDB:ACA1_396680"/>
<evidence type="ECO:0000313" key="1">
    <source>
        <dbReference type="EMBL" id="ELR22852.1"/>
    </source>
</evidence>
<dbReference type="Gene3D" id="3.40.50.1820">
    <property type="entry name" value="alpha/beta hydrolase"/>
    <property type="match status" value="1"/>
</dbReference>
<proteinExistence type="predicted"/>
<dbReference type="InterPro" id="IPR003386">
    <property type="entry name" value="LACT/PDAT_acylTrfase"/>
</dbReference>
<keyword evidence="2" id="KW-1185">Reference proteome</keyword>
<reference evidence="1 2" key="1">
    <citation type="journal article" date="2013" name="Genome Biol.">
        <title>Genome of Acanthamoeba castellanii highlights extensive lateral gene transfer and early evolution of tyrosine kinase signaling.</title>
        <authorList>
            <person name="Clarke M."/>
            <person name="Lohan A.J."/>
            <person name="Liu B."/>
            <person name="Lagkouvardos I."/>
            <person name="Roy S."/>
            <person name="Zafar N."/>
            <person name="Bertelli C."/>
            <person name="Schilde C."/>
            <person name="Kianianmomeni A."/>
            <person name="Burglin T.R."/>
            <person name="Frech C."/>
            <person name="Turcotte B."/>
            <person name="Kopec K.O."/>
            <person name="Synnott J.M."/>
            <person name="Choo C."/>
            <person name="Paponov I."/>
            <person name="Finkler A."/>
            <person name="Soon Heng Tan C."/>
            <person name="Hutchins A.P."/>
            <person name="Weinmeier T."/>
            <person name="Rattei T."/>
            <person name="Chu J.S."/>
            <person name="Gimenez G."/>
            <person name="Irimia M."/>
            <person name="Rigden D.J."/>
            <person name="Fitzpatrick D.A."/>
            <person name="Lorenzo-Morales J."/>
            <person name="Bateman A."/>
            <person name="Chiu C.H."/>
            <person name="Tang P."/>
            <person name="Hegemann P."/>
            <person name="Fromm H."/>
            <person name="Raoult D."/>
            <person name="Greub G."/>
            <person name="Miranda-Saavedra D."/>
            <person name="Chen N."/>
            <person name="Nash P."/>
            <person name="Ginger M.L."/>
            <person name="Horn M."/>
            <person name="Schaap P."/>
            <person name="Caler L."/>
            <person name="Loftus B."/>
        </authorList>
    </citation>
    <scope>NUCLEOTIDE SEQUENCE [LARGE SCALE GENOMIC DNA]</scope>
    <source>
        <strain evidence="1 2">Neff</strain>
    </source>
</reference>
<evidence type="ECO:0000313" key="2">
    <source>
        <dbReference type="Proteomes" id="UP000011083"/>
    </source>
</evidence>
<dbReference type="OMA" id="CEHHVFR"/>
<dbReference type="STRING" id="1257118.L8HC88"/>
<dbReference type="Pfam" id="PF02450">
    <property type="entry name" value="LCAT"/>
    <property type="match status" value="1"/>
</dbReference>
<dbReference type="GO" id="GO:0008374">
    <property type="term" value="F:O-acyltransferase activity"/>
    <property type="evidence" value="ECO:0007669"/>
    <property type="project" value="InterPro"/>
</dbReference>
<accession>L8HC88</accession>
<dbReference type="SUPFAM" id="SSF53474">
    <property type="entry name" value="alpha/beta-Hydrolases"/>
    <property type="match status" value="1"/>
</dbReference>
<gene>
    <name evidence="1" type="ORF">ACA1_396680</name>
</gene>
<dbReference type="GO" id="GO:0006629">
    <property type="term" value="P:lipid metabolic process"/>
    <property type="evidence" value="ECO:0007669"/>
    <property type="project" value="InterPro"/>
</dbReference>
<dbReference type="KEGG" id="acan:ACA1_396680"/>
<dbReference type="AlphaFoldDB" id="L8HC88"/>
<dbReference type="RefSeq" id="XP_004351629.1">
    <property type="nucleotide sequence ID" value="XM_004351577.1"/>
</dbReference>
<dbReference type="GeneID" id="14923815"/>
<organism evidence="1 2">
    <name type="scientific">Acanthamoeba castellanii (strain ATCC 30010 / Neff)</name>
    <dbReference type="NCBI Taxonomy" id="1257118"/>
    <lineage>
        <taxon>Eukaryota</taxon>
        <taxon>Amoebozoa</taxon>
        <taxon>Discosea</taxon>
        <taxon>Longamoebia</taxon>
        <taxon>Centramoebida</taxon>
        <taxon>Acanthamoebidae</taxon>
        <taxon>Acanthamoeba</taxon>
    </lineage>
</organism>